<proteinExistence type="predicted"/>
<feature type="chain" id="PRO_5015707061" description="Interleukin-6" evidence="1">
    <location>
        <begin position="23"/>
        <end position="233"/>
    </location>
</feature>
<dbReference type="Proteomes" id="UP000245119">
    <property type="component" value="Linkage Group LG5"/>
</dbReference>
<keyword evidence="1" id="KW-0732">Signal</keyword>
<protein>
    <recommendedName>
        <fullName evidence="4">Interleukin-6</fullName>
    </recommendedName>
</protein>
<organism evidence="2 3">
    <name type="scientific">Pomacea canaliculata</name>
    <name type="common">Golden apple snail</name>
    <dbReference type="NCBI Taxonomy" id="400727"/>
    <lineage>
        <taxon>Eukaryota</taxon>
        <taxon>Metazoa</taxon>
        <taxon>Spiralia</taxon>
        <taxon>Lophotrochozoa</taxon>
        <taxon>Mollusca</taxon>
        <taxon>Gastropoda</taxon>
        <taxon>Caenogastropoda</taxon>
        <taxon>Architaenioglossa</taxon>
        <taxon>Ampullarioidea</taxon>
        <taxon>Ampullariidae</taxon>
        <taxon>Pomacea</taxon>
    </lineage>
</organism>
<sequence length="233" mass="26484">MTASSDILLLLAIGAMLPLITSFPVSLNNTWTDPCLELGDTPPDTVSMLGMMESLTEDAQNLYKRAEELMKFYTTVQKDESQPRVTPSYVNYLEKEKFANFPADNEYNSDNLTLVLLNHYKQMSRVAIFCQDAIQIEKTYSHTTNAQGHLDRLTNVLTSMLCHLDLALKTTGYMVSTFEDSNELLDDDAKTLRNKDHHDLYEYIIFKETYKFASALLAKYSNITKGMGSDKKE</sequence>
<dbReference type="EMBL" id="PZQS01000005">
    <property type="protein sequence ID" value="PVD29512.1"/>
    <property type="molecule type" value="Genomic_DNA"/>
</dbReference>
<name>A0A2T7P7W3_POMCA</name>
<evidence type="ECO:0000313" key="2">
    <source>
        <dbReference type="EMBL" id="PVD29512.1"/>
    </source>
</evidence>
<dbReference type="AlphaFoldDB" id="A0A2T7P7W3"/>
<gene>
    <name evidence="2" type="ORF">C0Q70_08763</name>
</gene>
<evidence type="ECO:0008006" key="4">
    <source>
        <dbReference type="Google" id="ProtNLM"/>
    </source>
</evidence>
<accession>A0A2T7P7W3</accession>
<evidence type="ECO:0000256" key="1">
    <source>
        <dbReference type="SAM" id="SignalP"/>
    </source>
</evidence>
<evidence type="ECO:0000313" key="3">
    <source>
        <dbReference type="Proteomes" id="UP000245119"/>
    </source>
</evidence>
<comment type="caution">
    <text evidence="2">The sequence shown here is derived from an EMBL/GenBank/DDBJ whole genome shotgun (WGS) entry which is preliminary data.</text>
</comment>
<keyword evidence="3" id="KW-1185">Reference proteome</keyword>
<feature type="signal peptide" evidence="1">
    <location>
        <begin position="1"/>
        <end position="22"/>
    </location>
</feature>
<reference evidence="2 3" key="1">
    <citation type="submission" date="2018-04" db="EMBL/GenBank/DDBJ databases">
        <title>The genome of golden apple snail Pomacea canaliculata provides insight into stress tolerance and invasive adaptation.</title>
        <authorList>
            <person name="Liu C."/>
            <person name="Liu B."/>
            <person name="Ren Y."/>
            <person name="Zhang Y."/>
            <person name="Wang H."/>
            <person name="Li S."/>
            <person name="Jiang F."/>
            <person name="Yin L."/>
            <person name="Zhang G."/>
            <person name="Qian W."/>
            <person name="Fan W."/>
        </authorList>
    </citation>
    <scope>NUCLEOTIDE SEQUENCE [LARGE SCALE GENOMIC DNA]</scope>
    <source>
        <strain evidence="2">SZHN2017</strain>
        <tissue evidence="2">Muscle</tissue>
    </source>
</reference>